<dbReference type="InterPro" id="IPR014093">
    <property type="entry name" value="Thiamine_kinase"/>
</dbReference>
<comment type="caution">
    <text evidence="7">The sequence shown here is derived from an EMBL/GenBank/DDBJ whole genome shotgun (WGS) entry which is preliminary data.</text>
</comment>
<sequence>MSKRQPCRCVCLPHRAVKSSGQAAVPFRINAGLVQSELRQLIEQHYPAVKTAGFRLLPVAGLTGESWKISSPAGDFLARHQSAQRQVSGADRQRESAILRHIARHKLGPRVRLYSPPWLIVDWVDGTPLEEQAFTDASVRNALCERLVTLHQLPPSGYRLDLQQQFARYWQHIDRRRLTPRWLRLHHQMLSQVPPSPLKLALVHMDIHAGNVLNTPQGLRLIDWEYAANADIALELAALIRGNDWNEQQKRAFLYEYVKAGGYQNLSLLQQQVNRWIPWVNYLMLMWFEVRWQQTGENQYSEWAHPLRP</sequence>
<gene>
    <name evidence="5" type="primary">thiK</name>
    <name evidence="7" type="ORF">J1786_21900</name>
</gene>
<keyword evidence="8" id="KW-1185">Reference proteome</keyword>
<organism evidence="7 8">
    <name type="scientific">Rahnella perminowiae</name>
    <dbReference type="NCBI Taxonomy" id="2816244"/>
    <lineage>
        <taxon>Bacteria</taxon>
        <taxon>Pseudomonadati</taxon>
        <taxon>Pseudomonadota</taxon>
        <taxon>Gammaproteobacteria</taxon>
        <taxon>Enterobacterales</taxon>
        <taxon>Yersiniaceae</taxon>
        <taxon>Rahnella</taxon>
    </lineage>
</organism>
<dbReference type="PANTHER" id="PTHR21310">
    <property type="entry name" value="AMINOGLYCOSIDE PHOSPHOTRANSFERASE-RELATED-RELATED"/>
    <property type="match status" value="1"/>
</dbReference>
<dbReference type="Pfam" id="PF01636">
    <property type="entry name" value="APH"/>
    <property type="match status" value="1"/>
</dbReference>
<protein>
    <recommendedName>
        <fullName evidence="5">Thiamine kinase</fullName>
        <ecNumber evidence="5">2.7.1.89</ecNumber>
    </recommendedName>
</protein>
<keyword evidence="3 5" id="KW-0418">Kinase</keyword>
<name>A0ABS6L6I7_9GAMM</name>
<feature type="domain" description="Aminoglycoside phosphotransferase" evidence="6">
    <location>
        <begin position="64"/>
        <end position="262"/>
    </location>
</feature>
<dbReference type="InterPro" id="IPR051678">
    <property type="entry name" value="AGP_Transferase"/>
</dbReference>
<dbReference type="InterPro" id="IPR002575">
    <property type="entry name" value="Aminoglycoside_PTrfase"/>
</dbReference>
<dbReference type="EC" id="2.7.1.89" evidence="5"/>
<dbReference type="HAMAP" id="MF_01604">
    <property type="entry name" value="Thiamine_kinase"/>
    <property type="match status" value="1"/>
</dbReference>
<evidence type="ECO:0000259" key="6">
    <source>
        <dbReference type="Pfam" id="PF01636"/>
    </source>
</evidence>
<evidence type="ECO:0000313" key="7">
    <source>
        <dbReference type="EMBL" id="MBU9837455.1"/>
    </source>
</evidence>
<dbReference type="EMBL" id="JAFMOU010000072">
    <property type="protein sequence ID" value="MBU9837455.1"/>
    <property type="molecule type" value="Genomic_DNA"/>
</dbReference>
<comment type="function">
    <text evidence="5">Catalyzes the phosphorylation of thiamine to thiamine phosphate.</text>
</comment>
<keyword evidence="2 5" id="KW-0547">Nucleotide-binding</keyword>
<evidence type="ECO:0000256" key="3">
    <source>
        <dbReference type="ARBA" id="ARBA00022777"/>
    </source>
</evidence>
<evidence type="ECO:0000256" key="5">
    <source>
        <dbReference type="HAMAP-Rule" id="MF_01604"/>
    </source>
</evidence>
<keyword evidence="4 5" id="KW-0067">ATP-binding</keyword>
<accession>A0ABS6L6I7</accession>
<evidence type="ECO:0000256" key="4">
    <source>
        <dbReference type="ARBA" id="ARBA00022840"/>
    </source>
</evidence>
<evidence type="ECO:0000256" key="1">
    <source>
        <dbReference type="ARBA" id="ARBA00022679"/>
    </source>
</evidence>
<dbReference type="Proteomes" id="UP000699865">
    <property type="component" value="Unassembled WGS sequence"/>
</dbReference>
<comment type="catalytic activity">
    <reaction evidence="5">
        <text>thiamine + ATP = thiamine phosphate + ADP + H(+)</text>
        <dbReference type="Rhea" id="RHEA:12012"/>
        <dbReference type="ChEBI" id="CHEBI:15378"/>
        <dbReference type="ChEBI" id="CHEBI:18385"/>
        <dbReference type="ChEBI" id="CHEBI:30616"/>
        <dbReference type="ChEBI" id="CHEBI:37575"/>
        <dbReference type="ChEBI" id="CHEBI:456216"/>
        <dbReference type="EC" id="2.7.1.89"/>
    </reaction>
</comment>
<proteinExistence type="inferred from homology"/>
<comment type="pathway">
    <text evidence="5">Cofactor biosynthesis; thiamine diphosphate biosynthesis; thiamine phosphate from thiamine: step 1/1.</text>
</comment>
<evidence type="ECO:0000256" key="2">
    <source>
        <dbReference type="ARBA" id="ARBA00022741"/>
    </source>
</evidence>
<evidence type="ECO:0000313" key="8">
    <source>
        <dbReference type="Proteomes" id="UP000699865"/>
    </source>
</evidence>
<keyword evidence="1 5" id="KW-0808">Transferase</keyword>
<reference evidence="7 8" key="1">
    <citation type="submission" date="2021-03" db="EMBL/GenBank/DDBJ databases">
        <title>Five novel Rahnella species.</title>
        <authorList>
            <person name="Brady C."/>
            <person name="Asselin J."/>
            <person name="Beer S."/>
            <person name="Bruberg M.B."/>
            <person name="Crampton B."/>
            <person name="Venter S."/>
            <person name="Arnold D."/>
            <person name="Denman S."/>
        </authorList>
    </citation>
    <scope>NUCLEOTIDE SEQUENCE [LARGE SCALE GENOMIC DNA]</scope>
    <source>
        <strain evidence="7 8">L72c</strain>
    </source>
</reference>
<comment type="similarity">
    <text evidence="5">Belongs to the thiamine kinase family.</text>
</comment>